<proteinExistence type="predicted"/>
<comment type="caution">
    <text evidence="1">The sequence shown here is derived from an EMBL/GenBank/DDBJ whole genome shotgun (WGS) entry which is preliminary data.</text>
</comment>
<gene>
    <name evidence="1" type="ORF">CfE428DRAFT_5710</name>
</gene>
<organism evidence="1 2">
    <name type="scientific">Chthoniobacter flavus Ellin428</name>
    <dbReference type="NCBI Taxonomy" id="497964"/>
    <lineage>
        <taxon>Bacteria</taxon>
        <taxon>Pseudomonadati</taxon>
        <taxon>Verrucomicrobiota</taxon>
        <taxon>Spartobacteria</taxon>
        <taxon>Chthoniobacterales</taxon>
        <taxon>Chthoniobacteraceae</taxon>
        <taxon>Chthoniobacter</taxon>
    </lineage>
</organism>
<evidence type="ECO:0000313" key="2">
    <source>
        <dbReference type="Proteomes" id="UP000005824"/>
    </source>
</evidence>
<dbReference type="InParanoid" id="B4D9Z3"/>
<keyword evidence="2" id="KW-1185">Reference proteome</keyword>
<evidence type="ECO:0000313" key="1">
    <source>
        <dbReference type="EMBL" id="EDY16747.1"/>
    </source>
</evidence>
<dbReference type="RefSeq" id="WP_006983031.1">
    <property type="nucleotide sequence ID" value="NZ_ABVL01000028.1"/>
</dbReference>
<dbReference type="EMBL" id="ABVL01000028">
    <property type="protein sequence ID" value="EDY16747.1"/>
    <property type="molecule type" value="Genomic_DNA"/>
</dbReference>
<accession>B4D9Z3</accession>
<dbReference type="Proteomes" id="UP000005824">
    <property type="component" value="Unassembled WGS sequence"/>
</dbReference>
<reference evidence="1 2" key="1">
    <citation type="journal article" date="2011" name="J. Bacteriol.">
        <title>Genome sequence of Chthoniobacter flavus Ellin428, an aerobic heterotrophic soil bacterium.</title>
        <authorList>
            <person name="Kant R."/>
            <person name="van Passel M.W."/>
            <person name="Palva A."/>
            <person name="Lucas S."/>
            <person name="Lapidus A."/>
            <person name="Glavina Del Rio T."/>
            <person name="Dalin E."/>
            <person name="Tice H."/>
            <person name="Bruce D."/>
            <person name="Goodwin L."/>
            <person name="Pitluck S."/>
            <person name="Larimer F.W."/>
            <person name="Land M.L."/>
            <person name="Hauser L."/>
            <person name="Sangwan P."/>
            <person name="de Vos W.M."/>
            <person name="Janssen P.H."/>
            <person name="Smidt H."/>
        </authorList>
    </citation>
    <scope>NUCLEOTIDE SEQUENCE [LARGE SCALE GENOMIC DNA]</scope>
    <source>
        <strain evidence="1 2">Ellin428</strain>
    </source>
</reference>
<dbReference type="AlphaFoldDB" id="B4D9Z3"/>
<name>B4D9Z3_9BACT</name>
<sequence length="240" mass="27993">MDDWLSQQLAEMELPIPRKLPWDDQPGWREPMRVDGIEVDPTLRFENSGDKVIGLKIRICDAVDFVGVCFSLGEGTQAQVYTEDEPPKIYDLQAPETDLILSTRPRHYRSSTQIFCAWKIRLLAGNDIRFEVAAWHWDEEERRREKPRPPVPPLVQKIHDDASALWRLEQRADKIARRRESTIFSKLTDEEFENHLNFHHPLPKRTPEEIQALLENAPLIRQRMQALKTRAGRISLGLES</sequence>
<protein>
    <submittedName>
        <fullName evidence="1">Uncharacterized protein</fullName>
    </submittedName>
</protein>